<dbReference type="AlphaFoldDB" id="A0A8J8T1U2"/>
<accession>A0A8J8T1U2</accession>
<sequence>MRHLSLLVSSALLLALSLASEKITLKFVGPLPKQDLKHMVQKADSRNCVYDDSVNYACLETSIDLKAGWEIKQKWQVASDINPAAVTQYTGTPAAQFTYVAPDTELNVGYKYRLRFQPYIVFFFNARPNFKIDRLFMGESQFNIDQFKSFFYFDIVYYQKAIHYKYTATAKPADQPDPTGYTGVVGTDLGAAVTRTPYSFLGITYPGKICIDYGYNTEDILLTLKAAVNWRDCYKNFLYTLFDFQNWFGDKALWLDYCDFHTDEDFLIWAYNPYDISKDTGDKTFMQMKIPYEYTGAPTTPVTRKRPASSEANFYRDCYTLDDDIMARADVLISFTFTFMANIAHYFVGFETLSRYIPFTVSEMDAATLTEQDEQVVHATDFVDTRVTKEDIRNV</sequence>
<dbReference type="Proteomes" id="UP000785679">
    <property type="component" value="Unassembled WGS sequence"/>
</dbReference>
<keyword evidence="3" id="KW-1185">Reference proteome</keyword>
<evidence type="ECO:0000313" key="3">
    <source>
        <dbReference type="Proteomes" id="UP000785679"/>
    </source>
</evidence>
<comment type="caution">
    <text evidence="2">The sequence shown here is derived from an EMBL/GenBank/DDBJ whole genome shotgun (WGS) entry which is preliminary data.</text>
</comment>
<gene>
    <name evidence="2" type="ORF">FGO68_gene17088</name>
</gene>
<protein>
    <submittedName>
        <fullName evidence="2">Uncharacterized protein</fullName>
    </submittedName>
</protein>
<evidence type="ECO:0000256" key="1">
    <source>
        <dbReference type="SAM" id="SignalP"/>
    </source>
</evidence>
<feature type="signal peptide" evidence="1">
    <location>
        <begin position="1"/>
        <end position="19"/>
    </location>
</feature>
<keyword evidence="1" id="KW-0732">Signal</keyword>
<evidence type="ECO:0000313" key="2">
    <source>
        <dbReference type="EMBL" id="TNV78393.1"/>
    </source>
</evidence>
<dbReference type="EMBL" id="RRYP01010425">
    <property type="protein sequence ID" value="TNV78393.1"/>
    <property type="molecule type" value="Genomic_DNA"/>
</dbReference>
<reference evidence="2" key="1">
    <citation type="submission" date="2019-06" db="EMBL/GenBank/DDBJ databases">
        <authorList>
            <person name="Zheng W."/>
        </authorList>
    </citation>
    <scope>NUCLEOTIDE SEQUENCE</scope>
    <source>
        <strain evidence="2">QDHG01</strain>
    </source>
</reference>
<organism evidence="2 3">
    <name type="scientific">Halteria grandinella</name>
    <dbReference type="NCBI Taxonomy" id="5974"/>
    <lineage>
        <taxon>Eukaryota</taxon>
        <taxon>Sar</taxon>
        <taxon>Alveolata</taxon>
        <taxon>Ciliophora</taxon>
        <taxon>Intramacronucleata</taxon>
        <taxon>Spirotrichea</taxon>
        <taxon>Stichotrichia</taxon>
        <taxon>Sporadotrichida</taxon>
        <taxon>Halteriidae</taxon>
        <taxon>Halteria</taxon>
    </lineage>
</organism>
<feature type="chain" id="PRO_5035205106" evidence="1">
    <location>
        <begin position="20"/>
        <end position="395"/>
    </location>
</feature>
<proteinExistence type="predicted"/>
<name>A0A8J8T1U2_HALGN</name>